<comment type="caution">
    <text evidence="2">The sequence shown here is derived from an EMBL/GenBank/DDBJ whole genome shotgun (WGS) entry which is preliminary data.</text>
</comment>
<gene>
    <name evidence="2" type="ORF">HNP33_001442</name>
</gene>
<accession>A0ABR6RE04</accession>
<dbReference type="Pfam" id="PF11174">
    <property type="entry name" value="DUF2970"/>
    <property type="match status" value="1"/>
</dbReference>
<dbReference type="RefSeq" id="WP_184706521.1">
    <property type="nucleotide sequence ID" value="NZ_JACHKZ010000006.1"/>
</dbReference>
<protein>
    <recommendedName>
        <fullName evidence="4">DUF2970 domain-containing protein</fullName>
    </recommendedName>
</protein>
<organism evidence="2 3">
    <name type="scientific">Comamonas odontotermitis</name>
    <dbReference type="NCBI Taxonomy" id="379895"/>
    <lineage>
        <taxon>Bacteria</taxon>
        <taxon>Pseudomonadati</taxon>
        <taxon>Pseudomonadota</taxon>
        <taxon>Betaproteobacteria</taxon>
        <taxon>Burkholderiales</taxon>
        <taxon>Comamonadaceae</taxon>
        <taxon>Comamonas</taxon>
    </lineage>
</organism>
<dbReference type="EMBL" id="JACHKZ010000006">
    <property type="protein sequence ID" value="MBB6577387.1"/>
    <property type="molecule type" value="Genomic_DNA"/>
</dbReference>
<keyword evidence="1" id="KW-1133">Transmembrane helix</keyword>
<proteinExistence type="predicted"/>
<keyword evidence="3" id="KW-1185">Reference proteome</keyword>
<evidence type="ECO:0008006" key="4">
    <source>
        <dbReference type="Google" id="ProtNLM"/>
    </source>
</evidence>
<evidence type="ECO:0000256" key="1">
    <source>
        <dbReference type="SAM" id="Phobius"/>
    </source>
</evidence>
<name>A0ABR6RE04_9BURK</name>
<sequence>MAAPSPTPQPGQRKGSVWRTVQAVLWSLLGVRKGSEWQQDGAQITPLQIIAVGLVALALFVLGLMALVHWLV</sequence>
<evidence type="ECO:0000313" key="2">
    <source>
        <dbReference type="EMBL" id="MBB6577387.1"/>
    </source>
</evidence>
<dbReference type="Proteomes" id="UP000562492">
    <property type="component" value="Unassembled WGS sequence"/>
</dbReference>
<keyword evidence="1" id="KW-0812">Transmembrane</keyword>
<evidence type="ECO:0000313" key="3">
    <source>
        <dbReference type="Proteomes" id="UP000562492"/>
    </source>
</evidence>
<keyword evidence="1" id="KW-0472">Membrane</keyword>
<feature type="transmembrane region" description="Helical" evidence="1">
    <location>
        <begin position="47"/>
        <end position="71"/>
    </location>
</feature>
<dbReference type="InterPro" id="IPR021344">
    <property type="entry name" value="DUF2970"/>
</dbReference>
<reference evidence="2 3" key="1">
    <citation type="submission" date="2020-08" db="EMBL/GenBank/DDBJ databases">
        <title>Functional genomics of gut bacteria from endangered species of beetles.</title>
        <authorList>
            <person name="Carlos-Shanley C."/>
        </authorList>
    </citation>
    <scope>NUCLEOTIDE SEQUENCE [LARGE SCALE GENOMIC DNA]</scope>
    <source>
        <strain evidence="2 3">S00124</strain>
    </source>
</reference>